<reference evidence="10 11" key="1">
    <citation type="submission" date="2012-03" db="EMBL/GenBank/DDBJ databases">
        <title>Whole Genome Assembly of Papio anubis.</title>
        <authorList>
            <person name="Liu Y.L."/>
            <person name="Abraham K.A."/>
            <person name="Akbar H.A."/>
            <person name="Ali S.A."/>
            <person name="Anosike U.A."/>
            <person name="Aqrawi P.A."/>
            <person name="Arias F.A."/>
            <person name="Attaway T.A."/>
            <person name="Awwad R.A."/>
            <person name="Babu C.B."/>
            <person name="Bandaranaike D.B."/>
            <person name="Battles P.B."/>
            <person name="Bell A.B."/>
            <person name="Beltran B.B."/>
            <person name="Berhane-Mersha D.B."/>
            <person name="Bess C.B."/>
            <person name="Bickham C.B."/>
            <person name="Bolden T.B."/>
            <person name="Carter K.C."/>
            <person name="Chau D.C."/>
            <person name="Chavez A.C."/>
            <person name="Clerc-Blankenburg K.C."/>
            <person name="Coyle M.C."/>
            <person name="Dao M.D."/>
            <person name="Davila M.L.D."/>
            <person name="Davy-Carroll L.D."/>
            <person name="Denson S.D."/>
            <person name="Dinh H.D."/>
            <person name="Fernandez S.F."/>
            <person name="Fernando P.F."/>
            <person name="Forbes L.F."/>
            <person name="Francis C.F."/>
            <person name="Francisco L.F."/>
            <person name="Fu Q.F."/>
            <person name="Garcia-Iii R.G."/>
            <person name="Garrett T.G."/>
            <person name="Gross S.G."/>
            <person name="Gubbala S.G."/>
            <person name="Hirani K.H."/>
            <person name="Hogues M.H."/>
            <person name="Hollins B.H."/>
            <person name="Jackson L.J."/>
            <person name="Javaid M.J."/>
            <person name="Jhangiani S.J."/>
            <person name="Johnson A.J."/>
            <person name="Johnson B.J."/>
            <person name="Jones J.J."/>
            <person name="Joshi V.J."/>
            <person name="Kalu J.K."/>
            <person name="Khan N.K."/>
            <person name="Korchina V.K."/>
            <person name="Kovar C.K."/>
            <person name="Lago L.L."/>
            <person name="Lara F.L."/>
            <person name="Le T.-K.L."/>
            <person name="Lee S.L."/>
            <person name="Legall-Iii F.L."/>
            <person name="Lemon S.L."/>
            <person name="Liu J.L."/>
            <person name="Liu Y.-S.L."/>
            <person name="Liyanage D.L."/>
            <person name="Lopez J.L."/>
            <person name="Lorensuhewa L.L."/>
            <person name="Mata R.M."/>
            <person name="Mathew T.M."/>
            <person name="Mercado C.M."/>
            <person name="Mercado I.M."/>
            <person name="Morales K.M."/>
            <person name="Morgan M.M."/>
            <person name="Munidasa M.M."/>
            <person name="Ngo D.N."/>
            <person name="Nguyen L.N."/>
            <person name="Nguyen T.N."/>
            <person name="Nguyen N.N."/>
            <person name="Obregon M.O."/>
            <person name="Okwuonu G.O."/>
            <person name="Ongeri F.O."/>
            <person name="Onwere C.O."/>
            <person name="Osifeso I.O."/>
            <person name="Parra A.P."/>
            <person name="Patil S.P."/>
            <person name="Perez A.P."/>
            <person name="Perez Y.P."/>
            <person name="Pham C.P."/>
            <person name="Pu L.-L.P."/>
            <person name="Puazo M.P."/>
            <person name="Quiroz J.Q."/>
            <person name="Rouhana J.R."/>
            <person name="Ruiz M.R."/>
            <person name="Ruiz S.-J.R."/>
            <person name="Saada N.S."/>
            <person name="Santibanez J.S."/>
            <person name="Scheel M.S."/>
            <person name="Schneider B.S."/>
            <person name="Simmons D.S."/>
            <person name="Sisson I.S."/>
            <person name="Tang L.-Y.T."/>
            <person name="Thornton R.T."/>
            <person name="Tisius J.T."/>
            <person name="Toledanes G.T."/>
            <person name="Trejos Z.T."/>
            <person name="Usmani K.U."/>
            <person name="Varghese R.V."/>
            <person name="Vattathil S.V."/>
            <person name="Vee V.V."/>
            <person name="Walker D.W."/>
            <person name="Weissenberger G.W."/>
            <person name="White C.W."/>
            <person name="Williams A.W."/>
            <person name="Woodworth J.W."/>
            <person name="Wright R.W."/>
            <person name="Zhu Y.Z."/>
            <person name="Han Y.H."/>
            <person name="Newsham I.N."/>
            <person name="Nazareth L.N."/>
            <person name="Worley K.W."/>
            <person name="Muzny D.M."/>
            <person name="Rogers J.R."/>
            <person name="Gibbs R.G."/>
        </authorList>
    </citation>
    <scope>NUCLEOTIDE SEQUENCE [LARGE SCALE GENOMIC DNA]</scope>
</reference>
<keyword evidence="3" id="KW-0479">Metal-binding</keyword>
<dbReference type="PANTHER" id="PTHR14402">
    <property type="entry name" value="RECEPTOR TRANSPORTING PROTEIN"/>
    <property type="match status" value="1"/>
</dbReference>
<keyword evidence="11" id="KW-1185">Reference proteome</keyword>
<dbReference type="Ensembl" id="ENSPANT00000011055.3">
    <property type="protein sequence ID" value="ENSPANP00000008710.1"/>
    <property type="gene ID" value="ENSPANG00000018683.3"/>
</dbReference>
<keyword evidence="4" id="KW-0863">Zinc-finger</keyword>
<evidence type="ECO:0000256" key="4">
    <source>
        <dbReference type="ARBA" id="ARBA00022771"/>
    </source>
</evidence>
<dbReference type="Proteomes" id="UP000028761">
    <property type="component" value="Chromosome 2"/>
</dbReference>
<evidence type="ECO:0000256" key="1">
    <source>
        <dbReference type="ARBA" id="ARBA00004167"/>
    </source>
</evidence>
<dbReference type="eggNOG" id="ENOG502S085">
    <property type="taxonomic scope" value="Eukaryota"/>
</dbReference>
<feature type="compositionally biased region" description="Basic and acidic residues" evidence="8">
    <location>
        <begin position="205"/>
        <end position="218"/>
    </location>
</feature>
<organism evidence="10 11">
    <name type="scientific">Papio anubis</name>
    <name type="common">Olive baboon</name>
    <dbReference type="NCBI Taxonomy" id="9555"/>
    <lineage>
        <taxon>Eukaryota</taxon>
        <taxon>Metazoa</taxon>
        <taxon>Chordata</taxon>
        <taxon>Craniata</taxon>
        <taxon>Vertebrata</taxon>
        <taxon>Euteleostomi</taxon>
        <taxon>Mammalia</taxon>
        <taxon>Eutheria</taxon>
        <taxon>Euarchontoglires</taxon>
        <taxon>Primates</taxon>
        <taxon>Haplorrhini</taxon>
        <taxon>Catarrhini</taxon>
        <taxon>Cercopithecidae</taxon>
        <taxon>Cercopithecinae</taxon>
        <taxon>Papio</taxon>
    </lineage>
</organism>
<dbReference type="Pfam" id="PF13695">
    <property type="entry name" value="Zn_ribbon_3CxxC"/>
    <property type="match status" value="1"/>
</dbReference>
<dbReference type="SMART" id="SM01328">
    <property type="entry name" value="zf-3CxxC"/>
    <property type="match status" value="1"/>
</dbReference>
<dbReference type="OrthoDB" id="8121437at2759"/>
<reference evidence="10" key="2">
    <citation type="submission" date="2025-08" db="UniProtKB">
        <authorList>
            <consortium name="Ensembl"/>
        </authorList>
    </citation>
    <scope>IDENTIFICATION</scope>
</reference>
<dbReference type="HOGENOM" id="CLU_045693_0_1_1"/>
<comment type="subcellular location">
    <subcellularLocation>
        <location evidence="1">Membrane</location>
        <topology evidence="1">Single-pass membrane protein</topology>
    </subcellularLocation>
</comment>
<dbReference type="GO" id="GO:0008270">
    <property type="term" value="F:zinc ion binding"/>
    <property type="evidence" value="ECO:0007669"/>
    <property type="project" value="UniProtKB-KW"/>
</dbReference>
<reference evidence="10" key="3">
    <citation type="submission" date="2025-09" db="UniProtKB">
        <authorList>
            <consortium name="Ensembl"/>
        </authorList>
    </citation>
    <scope>IDENTIFICATION</scope>
</reference>
<keyword evidence="7" id="KW-0472">Membrane</keyword>
<keyword evidence="2" id="KW-0812">Transmembrane</keyword>
<proteinExistence type="predicted"/>
<dbReference type="InterPro" id="IPR026096">
    <property type="entry name" value="R-trans_p"/>
</dbReference>
<evidence type="ECO:0000256" key="2">
    <source>
        <dbReference type="ARBA" id="ARBA00022692"/>
    </source>
</evidence>
<evidence type="ECO:0000256" key="6">
    <source>
        <dbReference type="ARBA" id="ARBA00022989"/>
    </source>
</evidence>
<protein>
    <submittedName>
        <fullName evidence="10">Receptor transporter protein 4</fullName>
    </submittedName>
</protein>
<name>A0A096N7Z2_PAPAN</name>
<evidence type="ECO:0000256" key="8">
    <source>
        <dbReference type="SAM" id="MobiDB-lite"/>
    </source>
</evidence>
<dbReference type="GO" id="GO:0031849">
    <property type="term" value="F:olfactory receptor binding"/>
    <property type="evidence" value="ECO:0007669"/>
    <property type="project" value="TreeGrafter"/>
</dbReference>
<evidence type="ECO:0000256" key="5">
    <source>
        <dbReference type="ARBA" id="ARBA00022833"/>
    </source>
</evidence>
<dbReference type="Bgee" id="ENSPANG00000018683">
    <property type="expression patterns" value="Expressed in ascending colon and 62 other cell types or tissues"/>
</dbReference>
<gene>
    <name evidence="10" type="primary">RTP4</name>
</gene>
<evidence type="ECO:0000256" key="3">
    <source>
        <dbReference type="ARBA" id="ARBA00022723"/>
    </source>
</evidence>
<dbReference type="CTD" id="64108"/>
<sequence length="247" mass="27966">MVVDIRTWEQTFQELIQEAKPWAKWTLKLDGNLQLDCLAQGWKQYQQRAFGWFRCSSCQRSWASAQVQILCHTSWEHWTSQGQVRMRLFGQRCQKCSWSQYEMPEFSSDSTTRILSNLVQHILKKYYGNGTRKSPEMPVILEVALEGSHDTANCEACTLGICGQGLKSYMTKPSKSPLSHLKTANSSPAIGAAYIPNQGKNQSAETKEAKGRGYEKLGPSRDPDPLNICVFVLLLVFIIVKCFTSES</sequence>
<dbReference type="GO" id="GO:0051607">
    <property type="term" value="P:defense response to virus"/>
    <property type="evidence" value="ECO:0007669"/>
    <property type="project" value="Ensembl"/>
</dbReference>
<feature type="region of interest" description="Disordered" evidence="8">
    <location>
        <begin position="193"/>
        <end position="218"/>
    </location>
</feature>
<dbReference type="InterPro" id="IPR027377">
    <property type="entry name" value="ZAR1/RTP1-5-like_Znf-3CxxC"/>
</dbReference>
<dbReference type="STRING" id="9555.ENSPANP00000008710"/>
<dbReference type="RefSeq" id="XP_003895305.1">
    <property type="nucleotide sequence ID" value="XM_003895256.5"/>
</dbReference>
<keyword evidence="5" id="KW-0862">Zinc</keyword>
<feature type="domain" description="3CxxC-type" evidence="9">
    <location>
        <begin position="48"/>
        <end position="160"/>
    </location>
</feature>
<dbReference type="GeneTree" id="ENSGT00940000162610"/>
<evidence type="ECO:0000313" key="11">
    <source>
        <dbReference type="Proteomes" id="UP000028761"/>
    </source>
</evidence>
<dbReference type="PANTHER" id="PTHR14402:SF8">
    <property type="entry name" value="RECEPTOR-TRANSPORTING PROTEIN 4"/>
    <property type="match status" value="1"/>
</dbReference>
<evidence type="ECO:0000313" key="10">
    <source>
        <dbReference type="Ensembl" id="ENSPANP00000008710.1"/>
    </source>
</evidence>
<dbReference type="AlphaFoldDB" id="A0A096N7Z2"/>
<dbReference type="GeneID" id="101018413"/>
<dbReference type="KEGG" id="panu:101018413"/>
<keyword evidence="6" id="KW-1133">Transmembrane helix</keyword>
<dbReference type="GO" id="GO:0016020">
    <property type="term" value="C:membrane"/>
    <property type="evidence" value="ECO:0007669"/>
    <property type="project" value="UniProtKB-SubCell"/>
</dbReference>
<dbReference type="GO" id="GO:0005737">
    <property type="term" value="C:cytoplasm"/>
    <property type="evidence" value="ECO:0007669"/>
    <property type="project" value="Ensembl"/>
</dbReference>
<dbReference type="GO" id="GO:0001580">
    <property type="term" value="P:detection of chemical stimulus involved in sensory perception of bitter taste"/>
    <property type="evidence" value="ECO:0007669"/>
    <property type="project" value="Ensembl"/>
</dbReference>
<evidence type="ECO:0000256" key="7">
    <source>
        <dbReference type="ARBA" id="ARBA00023136"/>
    </source>
</evidence>
<dbReference type="GO" id="GO:0006612">
    <property type="term" value="P:protein targeting to membrane"/>
    <property type="evidence" value="ECO:0007669"/>
    <property type="project" value="Ensembl"/>
</dbReference>
<accession>A0A096N7Z2</accession>
<evidence type="ECO:0000259" key="9">
    <source>
        <dbReference type="SMART" id="SM01328"/>
    </source>
</evidence>
<dbReference type="OMA" id="WTWEQTF"/>
<dbReference type="GO" id="GO:0051205">
    <property type="term" value="P:protein insertion into membrane"/>
    <property type="evidence" value="ECO:0007669"/>
    <property type="project" value="TreeGrafter"/>
</dbReference>